<evidence type="ECO:0000256" key="7">
    <source>
        <dbReference type="ARBA" id="ARBA00023015"/>
    </source>
</evidence>
<feature type="compositionally biased region" description="Basic and acidic residues" evidence="12">
    <location>
        <begin position="1003"/>
        <end position="1023"/>
    </location>
</feature>
<keyword evidence="7" id="KW-0805">Transcription regulation</keyword>
<feature type="region of interest" description="Disordered" evidence="12">
    <location>
        <begin position="814"/>
        <end position="847"/>
    </location>
</feature>
<evidence type="ECO:0000256" key="11">
    <source>
        <dbReference type="RuleBase" id="RU261113"/>
    </source>
</evidence>
<feature type="compositionally biased region" description="Basic residues" evidence="12">
    <location>
        <begin position="20"/>
        <end position="33"/>
    </location>
</feature>
<keyword evidence="5" id="KW-0862">Zinc</keyword>
<feature type="compositionally biased region" description="Low complexity" evidence="12">
    <location>
        <begin position="921"/>
        <end position="931"/>
    </location>
</feature>
<name>A0A6A5WWT1_9PLEO</name>
<dbReference type="GO" id="GO:0000172">
    <property type="term" value="C:ribonuclease MRP complex"/>
    <property type="evidence" value="ECO:0007669"/>
    <property type="project" value="InterPro"/>
</dbReference>
<keyword evidence="2" id="KW-0819">tRNA processing</keyword>
<sequence length="1258" mass="138976">MADNPKKRKKPDAPNASQAKRPRFPVKPHHNIKTTHSATAYPNGELSVSRFMRVHENEIKALEKAMQVAKKGLMRRAFQMVPKEMRRRTGSHNPQRVPKRLRARAKQEAKDDNTPISKNKSGSGVGKGGSNMRLRKEGIGKAKKAKEKRDQKKNQDVKVTITSLEKKRQVTSTEEKDAAVKTKKIKSVKLAVPDTPAIKWRKRQVHKSWLPTHIFHTKRARMTPPKEPLWRFAIPLTPAAKVYRTTHRGATLRGAVAWDTSYTSTISLEGVQASIIGLLKAMHFCENSTEDPWQEKGKGKKWRDGTRMWEGWLYEREPRPSKHIAEVAVIWCALGGSASSKRKAMIRVHPSAFLQLWKEVVKVSKIQKPGVTVEDLRFEIGSIEIMGPHAAETLCSILQPSDTTNISAESPQSVWSTLVSVTDTGVLPANSLIAFPISDPRLHDPPATANIPEDPASQDHLLNTLAEWPVDRTQITPAIFDRNARLAASRSLPSQQSINRRKGAAPPGEYPNTRSTDPHIPMLTFVSRRNHSWTVLLPWKCVSPVWRSIMRYPLSSGRTPMFAGFDERRQVDFERSEPQFPFDYPCTDAGWAWEMQQRSMREHEWTRAPKGKRTEWSTINLGNDRRGEVGDPWACQWERLLLQGEQDNRLMSTAPSCRQMLLQQVSAVLAGRSPSPEDGVTRLFTAKIVMVQRGVPSNCARIYRLPTGNAGLRQKWLSLMSSSPASTTKPPADRRRERELKDLPKHLQAKALAASLLEPRQAKGGQPKVGDADYPIVPDEADLIGFVTTGNYNLAEGKPTAVASLVLHKVLETSSPGSKARSVSKERHVTPRPLDSMSEDRAAGEQADGARAAVKVSPDALAALTHDIIEDALYNTIFRRALSCHRSEKLLRMQSAATQAESVALATLEPPSQVKSANSQPTAPAADTPAARYENGRVYLKGNPLKTTPEITCPHCKLPRLMHPIMGKGMQQPDLSKEYCMLYPWVQRQGHDVYGNPFPDGMAKSKKERELLKQQQKNAEKESVGTPGSQDTDMANDGNPGKETKLNTGGKPAYYVPWHTCPNCKRSLLITRFAQHLEKCIGISGRQSSRNAMAKLAGQNGNGTGMANTPLGSRMGTPAPGSQSDAVAKVKGKGVSPVKKLNDDDDDGENDTPERKKKKKSSYIKKADREKMAKEGITSGPLKVKLKANPNKESSRDPERKASVGSEKPDGKRDRDDTEGDGAPKAKKIKLSLSGGVSSANGDSVNGSANSESKGGAK</sequence>
<keyword evidence="6" id="KW-0156">Chromatin regulator</keyword>
<dbReference type="GO" id="GO:0006325">
    <property type="term" value="P:chromatin organization"/>
    <property type="evidence" value="ECO:0007669"/>
    <property type="project" value="UniProtKB-KW"/>
</dbReference>
<dbReference type="AlphaFoldDB" id="A0A6A5WWT1"/>
<reference evidence="16" key="1">
    <citation type="journal article" date="2020" name="Stud. Mycol.">
        <title>101 Dothideomycetes genomes: a test case for predicting lifestyles and emergence of pathogens.</title>
        <authorList>
            <person name="Haridas S."/>
            <person name="Albert R."/>
            <person name="Binder M."/>
            <person name="Bloem J."/>
            <person name="Labutti K."/>
            <person name="Salamov A."/>
            <person name="Andreopoulos B."/>
            <person name="Baker S."/>
            <person name="Barry K."/>
            <person name="Bills G."/>
            <person name="Bluhm B."/>
            <person name="Cannon C."/>
            <person name="Castanera R."/>
            <person name="Culley D."/>
            <person name="Daum C."/>
            <person name="Ezra D."/>
            <person name="Gonzalez J."/>
            <person name="Henrissat B."/>
            <person name="Kuo A."/>
            <person name="Liang C."/>
            <person name="Lipzen A."/>
            <person name="Lutzoni F."/>
            <person name="Magnuson J."/>
            <person name="Mondo S."/>
            <person name="Nolan M."/>
            <person name="Ohm R."/>
            <person name="Pangilinan J."/>
            <person name="Park H.-J."/>
            <person name="Ramirez L."/>
            <person name="Alfaro M."/>
            <person name="Sun H."/>
            <person name="Tritt A."/>
            <person name="Yoshinaga Y."/>
            <person name="Zwiers L.-H."/>
            <person name="Turgeon B."/>
            <person name="Goodwin S."/>
            <person name="Spatafora J."/>
            <person name="Crous P."/>
            <person name="Grigoriev I."/>
        </authorList>
    </citation>
    <scope>NUCLEOTIDE SEQUENCE</scope>
    <source>
        <strain evidence="16">CBS 123094</strain>
    </source>
</reference>
<dbReference type="GO" id="GO:0008270">
    <property type="term" value="F:zinc ion binding"/>
    <property type="evidence" value="ECO:0007669"/>
    <property type="project" value="UniProtKB-KW"/>
</dbReference>
<feature type="compositionally biased region" description="Basic and acidic residues" evidence="12">
    <location>
        <begin position="147"/>
        <end position="156"/>
    </location>
</feature>
<feature type="region of interest" description="Disordered" evidence="12">
    <location>
        <begin position="1"/>
        <end position="41"/>
    </location>
</feature>
<feature type="region of interest" description="Disordered" evidence="12">
    <location>
        <begin position="997"/>
        <end position="1049"/>
    </location>
</feature>
<keyword evidence="17" id="KW-1185">Reference proteome</keyword>
<gene>
    <name evidence="16" type="ORF">P154DRAFT_424849</name>
</gene>
<keyword evidence="8 11" id="KW-0010">Activator</keyword>
<evidence type="ECO:0000256" key="9">
    <source>
        <dbReference type="ARBA" id="ARBA00023163"/>
    </source>
</evidence>
<organism evidence="16 17">
    <name type="scientific">Amniculicola lignicola CBS 123094</name>
    <dbReference type="NCBI Taxonomy" id="1392246"/>
    <lineage>
        <taxon>Eukaryota</taxon>
        <taxon>Fungi</taxon>
        <taxon>Dikarya</taxon>
        <taxon>Ascomycota</taxon>
        <taxon>Pezizomycotina</taxon>
        <taxon>Dothideomycetes</taxon>
        <taxon>Pleosporomycetidae</taxon>
        <taxon>Pleosporales</taxon>
        <taxon>Amniculicolaceae</taxon>
        <taxon>Amniculicola</taxon>
    </lineage>
</organism>
<feature type="domain" description="POP1 C-terminal" evidence="15">
    <location>
        <begin position="684"/>
        <end position="815"/>
    </location>
</feature>
<evidence type="ECO:0000256" key="1">
    <source>
        <dbReference type="ARBA" id="ARBA00004123"/>
    </source>
</evidence>
<keyword evidence="10" id="KW-0539">Nucleus</keyword>
<dbReference type="Pfam" id="PF08170">
    <property type="entry name" value="POPLD"/>
    <property type="match status" value="1"/>
</dbReference>
<evidence type="ECO:0000256" key="8">
    <source>
        <dbReference type="ARBA" id="ARBA00023159"/>
    </source>
</evidence>
<dbReference type="GO" id="GO:0001682">
    <property type="term" value="P:tRNA 5'-leader removal"/>
    <property type="evidence" value="ECO:0007669"/>
    <property type="project" value="InterPro"/>
</dbReference>
<feature type="compositionally biased region" description="Basic residues" evidence="12">
    <location>
        <begin position="1"/>
        <end position="10"/>
    </location>
</feature>
<evidence type="ECO:0000256" key="10">
    <source>
        <dbReference type="ARBA" id="ARBA00023242"/>
    </source>
</evidence>
<dbReference type="InterPro" id="IPR039182">
    <property type="entry name" value="Pop1"/>
</dbReference>
<dbReference type="Pfam" id="PF22770">
    <property type="entry name" value="POP1_C"/>
    <property type="match status" value="1"/>
</dbReference>
<proteinExistence type="inferred from homology"/>
<dbReference type="GO" id="GO:0005655">
    <property type="term" value="C:nucleolar ribonuclease P complex"/>
    <property type="evidence" value="ECO:0007669"/>
    <property type="project" value="InterPro"/>
</dbReference>
<feature type="compositionally biased region" description="Low complexity" evidence="12">
    <location>
        <begin position="1126"/>
        <end position="1139"/>
    </location>
</feature>
<keyword evidence="3" id="KW-0479">Metal-binding</keyword>
<accession>A0A6A5WWT1</accession>
<comment type="subcellular location">
    <subcellularLocation>
        <location evidence="1 11">Nucleus</location>
    </subcellularLocation>
</comment>
<evidence type="ECO:0000256" key="3">
    <source>
        <dbReference type="ARBA" id="ARBA00022723"/>
    </source>
</evidence>
<comment type="similarity">
    <text evidence="11">Belongs to the SGF11 family.</text>
</comment>
<dbReference type="InterPro" id="IPR055079">
    <property type="entry name" value="POP1_C"/>
</dbReference>
<dbReference type="EMBL" id="ML977564">
    <property type="protein sequence ID" value="KAF2005199.1"/>
    <property type="molecule type" value="Genomic_DNA"/>
</dbReference>
<keyword evidence="4" id="KW-0863">Zinc-finger</keyword>
<dbReference type="InterPro" id="IPR013246">
    <property type="entry name" value="SAGA_su_Sgf11"/>
</dbReference>
<dbReference type="Proteomes" id="UP000799779">
    <property type="component" value="Unassembled WGS sequence"/>
</dbReference>
<evidence type="ECO:0000313" key="16">
    <source>
        <dbReference type="EMBL" id="KAF2005199.1"/>
    </source>
</evidence>
<dbReference type="GO" id="GO:0070461">
    <property type="term" value="C:SAGA-type complex"/>
    <property type="evidence" value="ECO:0007669"/>
    <property type="project" value="UniProtKB-ARBA"/>
</dbReference>
<protein>
    <recommendedName>
        <fullName evidence="11">SAGA-associated factor 11</fullName>
    </recommendedName>
</protein>
<feature type="compositionally biased region" description="Polar residues" evidence="12">
    <location>
        <begin position="1235"/>
        <end position="1258"/>
    </location>
</feature>
<evidence type="ECO:0000256" key="2">
    <source>
        <dbReference type="ARBA" id="ARBA00022694"/>
    </source>
</evidence>
<evidence type="ECO:0000259" key="15">
    <source>
        <dbReference type="Pfam" id="PF22770"/>
    </source>
</evidence>
<evidence type="ECO:0000313" key="17">
    <source>
        <dbReference type="Proteomes" id="UP000799779"/>
    </source>
</evidence>
<dbReference type="Pfam" id="PF06978">
    <property type="entry name" value="POP1_N"/>
    <property type="match status" value="1"/>
</dbReference>
<evidence type="ECO:0000256" key="5">
    <source>
        <dbReference type="ARBA" id="ARBA00022833"/>
    </source>
</evidence>
<dbReference type="OrthoDB" id="442863at2759"/>
<evidence type="ECO:0000256" key="12">
    <source>
        <dbReference type="SAM" id="MobiDB-lite"/>
    </source>
</evidence>
<keyword evidence="9" id="KW-0804">Transcription</keyword>
<dbReference type="InterPro" id="IPR012590">
    <property type="entry name" value="POPLD_dom"/>
</dbReference>
<feature type="domain" description="Pop1 N-terminal" evidence="13">
    <location>
        <begin position="51"/>
        <end position="270"/>
    </location>
</feature>
<evidence type="ECO:0000256" key="4">
    <source>
        <dbReference type="ARBA" id="ARBA00022771"/>
    </source>
</evidence>
<dbReference type="InterPro" id="IPR009723">
    <property type="entry name" value="Pop1_N"/>
</dbReference>
<feature type="compositionally biased region" description="Basic and acidic residues" evidence="12">
    <location>
        <begin position="1193"/>
        <end position="1216"/>
    </location>
</feature>
<feature type="region of interest" description="Disordered" evidence="12">
    <location>
        <begin position="1096"/>
        <end position="1258"/>
    </location>
</feature>
<dbReference type="Pfam" id="PF08209">
    <property type="entry name" value="Sgf11"/>
    <property type="match status" value="1"/>
</dbReference>
<feature type="compositionally biased region" description="Basic and acidic residues" evidence="12">
    <location>
        <begin position="1165"/>
        <end position="1174"/>
    </location>
</feature>
<evidence type="ECO:0000256" key="6">
    <source>
        <dbReference type="ARBA" id="ARBA00022853"/>
    </source>
</evidence>
<evidence type="ECO:0000259" key="14">
    <source>
        <dbReference type="Pfam" id="PF08170"/>
    </source>
</evidence>
<feature type="domain" description="POPLD" evidence="14">
    <location>
        <begin position="532"/>
        <end position="637"/>
    </location>
</feature>
<evidence type="ECO:0000259" key="13">
    <source>
        <dbReference type="Pfam" id="PF06978"/>
    </source>
</evidence>
<dbReference type="PANTHER" id="PTHR22731:SF3">
    <property type="entry name" value="RIBONUCLEASES P_MRP PROTEIN SUBUNIT POP1"/>
    <property type="match status" value="1"/>
</dbReference>
<feature type="region of interest" description="Disordered" evidence="12">
    <location>
        <begin position="910"/>
        <end position="931"/>
    </location>
</feature>
<feature type="region of interest" description="Disordered" evidence="12">
    <location>
        <begin position="490"/>
        <end position="519"/>
    </location>
</feature>
<feature type="region of interest" description="Disordered" evidence="12">
    <location>
        <begin position="83"/>
        <end position="156"/>
    </location>
</feature>
<dbReference type="PANTHER" id="PTHR22731">
    <property type="entry name" value="RIBONUCLEASES P/MRP PROTEIN SUBUNIT POP1"/>
    <property type="match status" value="1"/>
</dbReference>